<reference evidence="2" key="2">
    <citation type="journal article" date="2023" name="Science">
        <title>Genomic signatures of disease resistance in endangered staghorn corals.</title>
        <authorList>
            <person name="Vollmer S.V."/>
            <person name="Selwyn J.D."/>
            <person name="Despard B.A."/>
            <person name="Roesel C.L."/>
        </authorList>
    </citation>
    <scope>NUCLEOTIDE SEQUENCE</scope>
    <source>
        <strain evidence="2">K2</strain>
    </source>
</reference>
<name>A0AAD9Q4Z1_ACRCE</name>
<dbReference type="PANTHER" id="PTHR13411">
    <property type="entry name" value="PLASMINOGEN RECEPTOR (KT)"/>
    <property type="match status" value="1"/>
</dbReference>
<dbReference type="GO" id="GO:0005886">
    <property type="term" value="C:plasma membrane"/>
    <property type="evidence" value="ECO:0007669"/>
    <property type="project" value="InterPro"/>
</dbReference>
<keyword evidence="1" id="KW-1133">Transmembrane helix</keyword>
<accession>A0AAD9Q4Z1</accession>
<keyword evidence="2" id="KW-0675">Receptor</keyword>
<dbReference type="Proteomes" id="UP001249851">
    <property type="component" value="Unassembled WGS sequence"/>
</dbReference>
<dbReference type="EMBL" id="JARQWQ010000068">
    <property type="protein sequence ID" value="KAK2554634.1"/>
    <property type="molecule type" value="Genomic_DNA"/>
</dbReference>
<proteinExistence type="predicted"/>
<keyword evidence="1" id="KW-0472">Membrane</keyword>
<protein>
    <submittedName>
        <fullName evidence="2">Plasminogen receptor (KT)</fullName>
    </submittedName>
</protein>
<gene>
    <name evidence="2" type="ORF">P5673_023868</name>
</gene>
<keyword evidence="1" id="KW-0812">Transmembrane</keyword>
<dbReference type="Pfam" id="PF10166">
    <property type="entry name" value="DUF2368"/>
    <property type="match status" value="1"/>
</dbReference>
<evidence type="ECO:0000313" key="3">
    <source>
        <dbReference type="Proteomes" id="UP001249851"/>
    </source>
</evidence>
<feature type="transmembrane region" description="Helical" evidence="1">
    <location>
        <begin position="82"/>
        <end position="103"/>
    </location>
</feature>
<evidence type="ECO:0000256" key="1">
    <source>
        <dbReference type="SAM" id="Phobius"/>
    </source>
</evidence>
<comment type="caution">
    <text evidence="2">The sequence shown here is derived from an EMBL/GenBank/DDBJ whole genome shotgun (WGS) entry which is preliminary data.</text>
</comment>
<sequence>MGAILGSAMKETMEENLKKNQEFMKETQKMQLGRQLQMQNAMRERQMSMQLAGAREMFNWLASFYGIATLAMLAGFKKSRNPAALVPFLPLSFIVAYQADYIYGSKMSRIRDDAEKIMTEERSFLELPFGMPNFQAIEEARLKAEKGSS</sequence>
<dbReference type="InterPro" id="IPR019319">
    <property type="entry name" value="Plg-R(KT)"/>
</dbReference>
<reference evidence="2" key="1">
    <citation type="journal article" date="2023" name="G3 (Bethesda)">
        <title>Whole genome assembly and annotation of the endangered Caribbean coral Acropora cervicornis.</title>
        <authorList>
            <person name="Selwyn J.D."/>
            <person name="Vollmer S.V."/>
        </authorList>
    </citation>
    <scope>NUCLEOTIDE SEQUENCE</scope>
    <source>
        <strain evidence="2">K2</strain>
    </source>
</reference>
<feature type="transmembrane region" description="Helical" evidence="1">
    <location>
        <begin position="57"/>
        <end position="76"/>
    </location>
</feature>
<evidence type="ECO:0000313" key="2">
    <source>
        <dbReference type="EMBL" id="KAK2554634.1"/>
    </source>
</evidence>
<dbReference type="AlphaFoldDB" id="A0AAD9Q4Z1"/>
<keyword evidence="3" id="KW-1185">Reference proteome</keyword>
<dbReference type="PANTHER" id="PTHR13411:SF6">
    <property type="entry name" value="PLASMINOGEN RECEPTOR (KT)"/>
    <property type="match status" value="1"/>
</dbReference>
<organism evidence="2 3">
    <name type="scientific">Acropora cervicornis</name>
    <name type="common">Staghorn coral</name>
    <dbReference type="NCBI Taxonomy" id="6130"/>
    <lineage>
        <taxon>Eukaryota</taxon>
        <taxon>Metazoa</taxon>
        <taxon>Cnidaria</taxon>
        <taxon>Anthozoa</taxon>
        <taxon>Hexacorallia</taxon>
        <taxon>Scleractinia</taxon>
        <taxon>Astrocoeniina</taxon>
        <taxon>Acroporidae</taxon>
        <taxon>Acropora</taxon>
    </lineage>
</organism>